<protein>
    <submittedName>
        <fullName evidence="1">Uncharacterized beta-barrel protein ywiB</fullName>
    </submittedName>
</protein>
<dbReference type="InterPro" id="IPR015231">
    <property type="entry name" value="DUF1934"/>
</dbReference>
<dbReference type="SUPFAM" id="SSF50814">
    <property type="entry name" value="Lipocalins"/>
    <property type="match status" value="1"/>
</dbReference>
<sequence>MANEQMERIPVKIQVLTVIRQMDAEEQTEMSVSGVFYKENNAYYLQYEEKQEAGSIRTVWKSSARELLLLRNGAVSMRMHFLKNKNKSNAHVNTGAGKIAFETELLSFQEDYQTGEALFLGNMSFQYDLLSQAEPIGSYTVTLKIEEDKA</sequence>
<gene>
    <name evidence="1" type="primary">ywiB</name>
    <name evidence="1" type="ORF">NCTC10815_01830</name>
</gene>
<dbReference type="Pfam" id="PF09148">
    <property type="entry name" value="DUF1934"/>
    <property type="match status" value="1"/>
</dbReference>
<dbReference type="InterPro" id="IPR012674">
    <property type="entry name" value="Calycin"/>
</dbReference>
<proteinExistence type="predicted"/>
<name>A0A378MDS8_LISGR</name>
<accession>A0A378MDS8</accession>
<reference evidence="1 2" key="1">
    <citation type="submission" date="2018-06" db="EMBL/GenBank/DDBJ databases">
        <authorList>
            <consortium name="Pathogen Informatics"/>
            <person name="Doyle S."/>
        </authorList>
    </citation>
    <scope>NUCLEOTIDE SEQUENCE [LARGE SCALE GENOMIC DNA]</scope>
    <source>
        <strain evidence="2">NCTC 10815</strain>
    </source>
</reference>
<dbReference type="Gene3D" id="2.40.128.20">
    <property type="match status" value="1"/>
</dbReference>
<dbReference type="Proteomes" id="UP000254879">
    <property type="component" value="Unassembled WGS sequence"/>
</dbReference>
<evidence type="ECO:0000313" key="1">
    <source>
        <dbReference type="EMBL" id="STY44488.1"/>
    </source>
</evidence>
<dbReference type="EMBL" id="UGPG01000001">
    <property type="protein sequence ID" value="STY44488.1"/>
    <property type="molecule type" value="Genomic_DNA"/>
</dbReference>
<dbReference type="AlphaFoldDB" id="A0A378MDS8"/>
<dbReference type="RefSeq" id="WP_003758743.1">
    <property type="nucleotide sequence ID" value="NZ_CABKNG010000002.1"/>
</dbReference>
<evidence type="ECO:0000313" key="2">
    <source>
        <dbReference type="Proteomes" id="UP000254879"/>
    </source>
</evidence>
<organism evidence="1 2">
    <name type="scientific">Listeria grayi</name>
    <name type="common">Listeria murrayi</name>
    <dbReference type="NCBI Taxonomy" id="1641"/>
    <lineage>
        <taxon>Bacteria</taxon>
        <taxon>Bacillati</taxon>
        <taxon>Bacillota</taxon>
        <taxon>Bacilli</taxon>
        <taxon>Bacillales</taxon>
        <taxon>Listeriaceae</taxon>
        <taxon>Listeria</taxon>
    </lineage>
</organism>